<dbReference type="GO" id="GO:0006355">
    <property type="term" value="P:regulation of DNA-templated transcription"/>
    <property type="evidence" value="ECO:0007669"/>
    <property type="project" value="InterPro"/>
</dbReference>
<evidence type="ECO:0000256" key="9">
    <source>
        <dbReference type="ARBA" id="ARBA00022884"/>
    </source>
</evidence>
<dbReference type="Pfam" id="PF01029">
    <property type="entry name" value="NusB"/>
    <property type="match status" value="1"/>
</dbReference>
<dbReference type="RefSeq" id="WP_013485978.1">
    <property type="nucleotide sequence ID" value="NC_014828.1"/>
</dbReference>
<name>E6U3N0_ETHHY</name>
<feature type="binding site" evidence="13">
    <location>
        <position position="313"/>
    </location>
    <ligand>
        <name>S-adenosyl-L-methionine</name>
        <dbReference type="ChEBI" id="CHEBI:59789"/>
    </ligand>
</feature>
<dbReference type="AlphaFoldDB" id="E6U3N0"/>
<evidence type="ECO:0000256" key="7">
    <source>
        <dbReference type="ARBA" id="ARBA00022679"/>
    </source>
</evidence>
<dbReference type="SUPFAM" id="SSF53335">
    <property type="entry name" value="S-adenosyl-L-methionine-dependent methyltransferases"/>
    <property type="match status" value="1"/>
</dbReference>
<dbReference type="InterPro" id="IPR004573">
    <property type="entry name" value="rRNA_ssu_MeTfrase_B"/>
</dbReference>
<dbReference type="HOGENOM" id="CLU_005316_0_1_9"/>
<evidence type="ECO:0000256" key="13">
    <source>
        <dbReference type="PROSITE-ProRule" id="PRU01023"/>
    </source>
</evidence>
<keyword evidence="4" id="KW-0963">Cytoplasm</keyword>
<dbReference type="STRING" id="663278.Ethha_2113"/>
<dbReference type="InterPro" id="IPR029063">
    <property type="entry name" value="SAM-dependent_MTases_sf"/>
</dbReference>
<feature type="binding site" evidence="13">
    <location>
        <begin position="261"/>
        <end position="267"/>
    </location>
    <ligand>
        <name>S-adenosyl-L-methionine</name>
        <dbReference type="ChEBI" id="CHEBI:59789"/>
    </ligand>
</feature>
<keyword evidence="8 13" id="KW-0949">S-adenosyl-L-methionine</keyword>
<dbReference type="Pfam" id="PF22458">
    <property type="entry name" value="RsmF-B_ferredox"/>
    <property type="match status" value="1"/>
</dbReference>
<dbReference type="InterPro" id="IPR006027">
    <property type="entry name" value="NusB_RsmB_TIM44"/>
</dbReference>
<dbReference type="KEGG" id="eha:Ethha_2113"/>
<dbReference type="NCBIfam" id="TIGR00563">
    <property type="entry name" value="rsmB"/>
    <property type="match status" value="1"/>
</dbReference>
<evidence type="ECO:0000256" key="10">
    <source>
        <dbReference type="ARBA" id="ARBA00030399"/>
    </source>
</evidence>
<comment type="function">
    <text evidence="1">Specifically methylates the cytosine at position 967 (m5C967) of 16S rRNA.</text>
</comment>
<dbReference type="InterPro" id="IPR023267">
    <property type="entry name" value="RCMT"/>
</dbReference>
<dbReference type="PANTHER" id="PTHR22807">
    <property type="entry name" value="NOP2 YEAST -RELATED NOL1/NOP2/FMU SUN DOMAIN-CONTAINING"/>
    <property type="match status" value="1"/>
</dbReference>
<evidence type="ECO:0000256" key="2">
    <source>
        <dbReference type="ARBA" id="ARBA00004496"/>
    </source>
</evidence>
<dbReference type="Gene3D" id="3.30.70.1170">
    <property type="entry name" value="Sun protein, domain 3"/>
    <property type="match status" value="1"/>
</dbReference>
<evidence type="ECO:0000259" key="14">
    <source>
        <dbReference type="PROSITE" id="PS51686"/>
    </source>
</evidence>
<dbReference type="Gene3D" id="3.40.50.150">
    <property type="entry name" value="Vaccinia Virus protein VP39"/>
    <property type="match status" value="1"/>
</dbReference>
<keyword evidence="9 13" id="KW-0694">RNA-binding</keyword>
<evidence type="ECO:0000313" key="16">
    <source>
        <dbReference type="Proteomes" id="UP000001551"/>
    </source>
</evidence>
<keyword evidence="16" id="KW-1185">Reference proteome</keyword>
<dbReference type="PROSITE" id="PS51686">
    <property type="entry name" value="SAM_MT_RSMB_NOP"/>
    <property type="match status" value="1"/>
</dbReference>
<dbReference type="Pfam" id="PF01189">
    <property type="entry name" value="Methyltr_RsmB-F"/>
    <property type="match status" value="1"/>
</dbReference>
<dbReference type="NCBIfam" id="NF011494">
    <property type="entry name" value="PRK14902.1"/>
    <property type="match status" value="1"/>
</dbReference>
<dbReference type="Proteomes" id="UP000001551">
    <property type="component" value="Chromosome"/>
</dbReference>
<evidence type="ECO:0000256" key="11">
    <source>
        <dbReference type="ARBA" id="ARBA00031088"/>
    </source>
</evidence>
<feature type="binding site" evidence="13">
    <location>
        <position position="285"/>
    </location>
    <ligand>
        <name>S-adenosyl-L-methionine</name>
        <dbReference type="ChEBI" id="CHEBI:59789"/>
    </ligand>
</feature>
<accession>E6U3N0</accession>
<evidence type="ECO:0000313" key="15">
    <source>
        <dbReference type="EMBL" id="ADU27630.1"/>
    </source>
</evidence>
<dbReference type="Gene3D" id="1.10.940.10">
    <property type="entry name" value="NusB-like"/>
    <property type="match status" value="1"/>
</dbReference>
<dbReference type="EMBL" id="CP002400">
    <property type="protein sequence ID" value="ADU27630.1"/>
    <property type="molecule type" value="Genomic_DNA"/>
</dbReference>
<evidence type="ECO:0000256" key="12">
    <source>
        <dbReference type="ARBA" id="ARBA00047283"/>
    </source>
</evidence>
<feature type="binding site" evidence="13">
    <location>
        <position position="329"/>
    </location>
    <ligand>
        <name>S-adenosyl-L-methionine</name>
        <dbReference type="ChEBI" id="CHEBI:59789"/>
    </ligand>
</feature>
<comment type="similarity">
    <text evidence="13">Belongs to the class I-like SAM-binding methyltransferase superfamily. RsmB/NOP family.</text>
</comment>
<evidence type="ECO:0000256" key="1">
    <source>
        <dbReference type="ARBA" id="ARBA00002724"/>
    </source>
</evidence>
<dbReference type="eggNOG" id="COG0781">
    <property type="taxonomic scope" value="Bacteria"/>
</dbReference>
<protein>
    <recommendedName>
        <fullName evidence="3">16S rRNA (cytosine(967)-C(5))-methyltransferase</fullName>
        <ecNumber evidence="3">2.1.1.176</ecNumber>
    </recommendedName>
    <alternativeName>
        <fullName evidence="10">16S rRNA m5C967 methyltransferase</fullName>
    </alternativeName>
    <alternativeName>
        <fullName evidence="11">rRNA (cytosine-C(5)-)-methyltransferase RsmB</fullName>
    </alternativeName>
</protein>
<dbReference type="eggNOG" id="COG0144">
    <property type="taxonomic scope" value="Bacteria"/>
</dbReference>
<keyword evidence="6 13" id="KW-0489">Methyltransferase</keyword>
<dbReference type="GO" id="GO:0005737">
    <property type="term" value="C:cytoplasm"/>
    <property type="evidence" value="ECO:0007669"/>
    <property type="project" value="UniProtKB-SubCell"/>
</dbReference>
<keyword evidence="5" id="KW-0698">rRNA processing</keyword>
<comment type="catalytic activity">
    <reaction evidence="12">
        <text>cytidine(967) in 16S rRNA + S-adenosyl-L-methionine = 5-methylcytidine(967) in 16S rRNA + S-adenosyl-L-homocysteine + H(+)</text>
        <dbReference type="Rhea" id="RHEA:42748"/>
        <dbReference type="Rhea" id="RHEA-COMP:10219"/>
        <dbReference type="Rhea" id="RHEA-COMP:10220"/>
        <dbReference type="ChEBI" id="CHEBI:15378"/>
        <dbReference type="ChEBI" id="CHEBI:57856"/>
        <dbReference type="ChEBI" id="CHEBI:59789"/>
        <dbReference type="ChEBI" id="CHEBI:74483"/>
        <dbReference type="ChEBI" id="CHEBI:82748"/>
        <dbReference type="EC" id="2.1.1.176"/>
    </reaction>
</comment>
<sequence>MAQAREVALSVLLRMEQDDSYSNLLLDAELEKAALSRRDAALATALVYGVVARRITLDYLLETASGRPVQKMQPVLRAILRLGAYQLCYLDKIPARAAVNEAVQLAKKRHLGHASGFVNGVLRGLDRKRGALPFPSEEADVLRAWEVRYSCPRALIALWRQAYGPERTREILEQLNAVPPLAVRVNTLRTTPDALRAELAEAGIEAAPDASVPDALLLSHSADLRTLPAFTEGCFFVQDIASQMACAALDPQPGETVYDLCAAPGGKSFTLALHMRGQGMVRAFDLHAHRVRLIEEGAGWLGLSGIVQASVRDATGGEPLPPADRVLCDVPCSGLGVIRRKPEIRYKNPKIFDGLPDLQYHILCDGAANLKPGGVLVYSTCALNPAENEAVVRRFLDGHAGFEPVPFPSAPAGNATLFPQADGTDGFFIAKLLRRS</sequence>
<proteinExistence type="inferred from homology"/>
<comment type="subcellular location">
    <subcellularLocation>
        <location evidence="2">Cytoplasm</location>
    </subcellularLocation>
</comment>
<feature type="domain" description="SAM-dependent MTase RsmB/NOP-type" evidence="14">
    <location>
        <begin position="171"/>
        <end position="435"/>
    </location>
</feature>
<evidence type="ECO:0000256" key="3">
    <source>
        <dbReference type="ARBA" id="ARBA00012140"/>
    </source>
</evidence>
<evidence type="ECO:0000256" key="6">
    <source>
        <dbReference type="ARBA" id="ARBA00022603"/>
    </source>
</evidence>
<reference evidence="15 16" key="1">
    <citation type="submission" date="2010-12" db="EMBL/GenBank/DDBJ databases">
        <title>Complete sequence of Ethanoligenens harbinense YUAN-3.</title>
        <authorList>
            <person name="Lucas S."/>
            <person name="Copeland A."/>
            <person name="Lapidus A."/>
            <person name="Cheng J.-F."/>
            <person name="Bruce D."/>
            <person name="Goodwin L."/>
            <person name="Pitluck S."/>
            <person name="Chertkov O."/>
            <person name="Misra M."/>
            <person name="Detter J.C."/>
            <person name="Han C."/>
            <person name="Tapia R."/>
            <person name="Land M."/>
            <person name="Hauser L."/>
            <person name="Jeffries C."/>
            <person name="Kyrpides N."/>
            <person name="Ivanova N."/>
            <person name="Mikhailova N."/>
            <person name="Wang A."/>
            <person name="Mouttaki H."/>
            <person name="He Z."/>
            <person name="Zhou J."/>
            <person name="Hemme C.L."/>
            <person name="Woyke T."/>
        </authorList>
    </citation>
    <scope>NUCLEOTIDE SEQUENCE [LARGE SCALE GENOMIC DNA]</scope>
    <source>
        <strain evidence="16">DSM 18485 / JCM 12961 / CGMCC 1.5033 / YUAN-3</strain>
    </source>
</reference>
<dbReference type="InterPro" id="IPR035926">
    <property type="entry name" value="NusB-like_sf"/>
</dbReference>
<dbReference type="GO" id="GO:0003723">
    <property type="term" value="F:RNA binding"/>
    <property type="evidence" value="ECO:0007669"/>
    <property type="project" value="UniProtKB-UniRule"/>
</dbReference>
<dbReference type="PRINTS" id="PR02008">
    <property type="entry name" value="RCMTFAMILY"/>
</dbReference>
<dbReference type="InterPro" id="IPR054728">
    <property type="entry name" value="RsmB-like_ferredoxin"/>
</dbReference>
<evidence type="ECO:0000256" key="8">
    <source>
        <dbReference type="ARBA" id="ARBA00022691"/>
    </source>
</evidence>
<feature type="active site" description="Nucleophile" evidence="13">
    <location>
        <position position="381"/>
    </location>
</feature>
<dbReference type="InterPro" id="IPR001678">
    <property type="entry name" value="MeTrfase_RsmB-F_NOP2_dom"/>
</dbReference>
<keyword evidence="7 13" id="KW-0808">Transferase</keyword>
<dbReference type="InterPro" id="IPR049560">
    <property type="entry name" value="MeTrfase_RsmB-F_NOP2_cat"/>
</dbReference>
<dbReference type="PANTHER" id="PTHR22807:SF53">
    <property type="entry name" value="RIBOSOMAL RNA SMALL SUBUNIT METHYLTRANSFERASE B-RELATED"/>
    <property type="match status" value="1"/>
</dbReference>
<dbReference type="GO" id="GO:0008649">
    <property type="term" value="F:rRNA methyltransferase activity"/>
    <property type="evidence" value="ECO:0007669"/>
    <property type="project" value="InterPro"/>
</dbReference>
<evidence type="ECO:0000256" key="4">
    <source>
        <dbReference type="ARBA" id="ARBA00022490"/>
    </source>
</evidence>
<dbReference type="SUPFAM" id="SSF48013">
    <property type="entry name" value="NusB-like"/>
    <property type="match status" value="1"/>
</dbReference>
<gene>
    <name evidence="15" type="ordered locus">Ethha_2113</name>
</gene>
<dbReference type="EC" id="2.1.1.176" evidence="3"/>
<evidence type="ECO:0000256" key="5">
    <source>
        <dbReference type="ARBA" id="ARBA00022552"/>
    </source>
</evidence>
<organism evidence="15 16">
    <name type="scientific">Ethanoligenens harbinense (strain DSM 18485 / JCM 12961 / CGMCC 1.5033 / YUAN-3)</name>
    <dbReference type="NCBI Taxonomy" id="663278"/>
    <lineage>
        <taxon>Bacteria</taxon>
        <taxon>Bacillati</taxon>
        <taxon>Bacillota</taxon>
        <taxon>Clostridia</taxon>
        <taxon>Eubacteriales</taxon>
        <taxon>Oscillospiraceae</taxon>
        <taxon>Ethanoligenens</taxon>
    </lineage>
</organism>